<dbReference type="Proteomes" id="UP000054721">
    <property type="component" value="Unassembled WGS sequence"/>
</dbReference>
<gene>
    <name evidence="1" type="ORF">T02_3660</name>
</gene>
<protein>
    <submittedName>
        <fullName evidence="1">Uncharacterized protein</fullName>
    </submittedName>
</protein>
<organism evidence="1 2">
    <name type="scientific">Trichinella nativa</name>
    <dbReference type="NCBI Taxonomy" id="6335"/>
    <lineage>
        <taxon>Eukaryota</taxon>
        <taxon>Metazoa</taxon>
        <taxon>Ecdysozoa</taxon>
        <taxon>Nematoda</taxon>
        <taxon>Enoplea</taxon>
        <taxon>Dorylaimia</taxon>
        <taxon>Trichinellida</taxon>
        <taxon>Trichinellidae</taxon>
        <taxon>Trichinella</taxon>
    </lineage>
</organism>
<name>A0A0V1L0A9_9BILA</name>
<proteinExistence type="predicted"/>
<dbReference type="OrthoDB" id="10479047at2759"/>
<accession>A0A0V1L0A9</accession>
<dbReference type="AlphaFoldDB" id="A0A0V1L0A9"/>
<reference evidence="1 2" key="1">
    <citation type="submission" date="2015-05" db="EMBL/GenBank/DDBJ databases">
        <title>Evolution of Trichinella species and genotypes.</title>
        <authorList>
            <person name="Korhonen P.K."/>
            <person name="Edoardo P."/>
            <person name="Giuseppe L.R."/>
            <person name="Gasser R.B."/>
        </authorList>
    </citation>
    <scope>NUCLEOTIDE SEQUENCE [LARGE SCALE GENOMIC DNA]</scope>
    <source>
        <strain evidence="1">ISS10</strain>
    </source>
</reference>
<evidence type="ECO:0000313" key="1">
    <source>
        <dbReference type="EMBL" id="KRZ52849.1"/>
    </source>
</evidence>
<dbReference type="EMBL" id="JYDW01000181">
    <property type="protein sequence ID" value="KRZ52849.1"/>
    <property type="molecule type" value="Genomic_DNA"/>
</dbReference>
<keyword evidence="2" id="KW-1185">Reference proteome</keyword>
<sequence>MYVLHCLVGKNLSGRLKIYKHTCIDACVCVFAPGQKGSALLSALYDNKAKAVPNCEMWRSITLDKNVPNQCGCHASRLIQTPLETSNIHVETSLPFNYHHRMILLETYFPSCLKMNFRKVKSRDL</sequence>
<evidence type="ECO:0000313" key="2">
    <source>
        <dbReference type="Proteomes" id="UP000054721"/>
    </source>
</evidence>
<comment type="caution">
    <text evidence="1">The sequence shown here is derived from an EMBL/GenBank/DDBJ whole genome shotgun (WGS) entry which is preliminary data.</text>
</comment>